<reference evidence="2 3" key="1">
    <citation type="submission" date="2020-02" db="EMBL/GenBank/DDBJ databases">
        <title>Bacillus aquiflavi sp. nov., isolated from yellow water of strong flavor Chinese baijiu in Yibin region of China.</title>
        <authorList>
            <person name="Xie J."/>
        </authorList>
    </citation>
    <scope>NUCLEOTIDE SEQUENCE [LARGE SCALE GENOMIC DNA]</scope>
    <source>
        <strain evidence="2 3">SA4</strain>
    </source>
</reference>
<evidence type="ECO:0000259" key="1">
    <source>
        <dbReference type="PROSITE" id="PS50801"/>
    </source>
</evidence>
<evidence type="ECO:0000313" key="3">
    <source>
        <dbReference type="Proteomes" id="UP000481043"/>
    </source>
</evidence>
<protein>
    <submittedName>
        <fullName evidence="2">STAS domain-containing protein</fullName>
    </submittedName>
</protein>
<dbReference type="Proteomes" id="UP000481043">
    <property type="component" value="Unassembled WGS sequence"/>
</dbReference>
<evidence type="ECO:0000313" key="2">
    <source>
        <dbReference type="EMBL" id="NEY70977.1"/>
    </source>
</evidence>
<sequence>MTHSCRTEMLEGKQIFTLFGKLRTGTTSFILNELQYCLNQKAMRYVIDLRSVTDLDCRGLGLLVTLKNSIKDSAKIVELIIEDPFIQELIMMAKLDQMFRLVTTKELPVT</sequence>
<dbReference type="SUPFAM" id="SSF52091">
    <property type="entry name" value="SpoIIaa-like"/>
    <property type="match status" value="1"/>
</dbReference>
<gene>
    <name evidence="2" type="ORF">G4D63_04390</name>
</gene>
<feature type="domain" description="STAS" evidence="1">
    <location>
        <begin position="3"/>
        <end position="110"/>
    </location>
</feature>
<organism evidence="2 3">
    <name type="scientific">Bacillus mesophilus</name>
    <dbReference type="NCBI Taxonomy" id="1808955"/>
    <lineage>
        <taxon>Bacteria</taxon>
        <taxon>Bacillati</taxon>
        <taxon>Bacillota</taxon>
        <taxon>Bacilli</taxon>
        <taxon>Bacillales</taxon>
        <taxon>Bacillaceae</taxon>
        <taxon>Bacillus</taxon>
    </lineage>
</organism>
<dbReference type="CDD" id="cd07043">
    <property type="entry name" value="STAS_anti-anti-sigma_factors"/>
    <property type="match status" value="1"/>
</dbReference>
<comment type="caution">
    <text evidence="2">The sequence shown here is derived from an EMBL/GenBank/DDBJ whole genome shotgun (WGS) entry which is preliminary data.</text>
</comment>
<dbReference type="RefSeq" id="WP_163178054.1">
    <property type="nucleotide sequence ID" value="NZ_JAAIWM010000001.1"/>
</dbReference>
<proteinExistence type="predicted"/>
<dbReference type="AlphaFoldDB" id="A0A6M0Q3K6"/>
<dbReference type="Pfam" id="PF01740">
    <property type="entry name" value="STAS"/>
    <property type="match status" value="1"/>
</dbReference>
<keyword evidence="3" id="KW-1185">Reference proteome</keyword>
<dbReference type="PROSITE" id="PS50801">
    <property type="entry name" value="STAS"/>
    <property type="match status" value="1"/>
</dbReference>
<dbReference type="InterPro" id="IPR036513">
    <property type="entry name" value="STAS_dom_sf"/>
</dbReference>
<name>A0A6M0Q3K6_9BACI</name>
<accession>A0A6M0Q3K6</accession>
<dbReference type="InterPro" id="IPR002645">
    <property type="entry name" value="STAS_dom"/>
</dbReference>
<dbReference type="Gene3D" id="3.30.750.24">
    <property type="entry name" value="STAS domain"/>
    <property type="match status" value="1"/>
</dbReference>
<dbReference type="EMBL" id="JAAIWM010000001">
    <property type="protein sequence ID" value="NEY70977.1"/>
    <property type="molecule type" value="Genomic_DNA"/>
</dbReference>